<dbReference type="InterPro" id="IPR015854">
    <property type="entry name" value="ABC_transpr_LolD-like"/>
</dbReference>
<dbReference type="FunFam" id="3.40.50.300:FF:000032">
    <property type="entry name" value="Export ABC transporter ATP-binding protein"/>
    <property type="match status" value="1"/>
</dbReference>
<reference evidence="6 7" key="1">
    <citation type="submission" date="2018-04" db="EMBL/GenBank/DDBJ databases">
        <title>Flavobacterium sp. nov., isolated from glacier ice.</title>
        <authorList>
            <person name="Liu Q."/>
            <person name="Xin Y.-H."/>
        </authorList>
    </citation>
    <scope>NUCLEOTIDE SEQUENCE [LARGE SCALE GENOMIC DNA]</scope>
    <source>
        <strain evidence="6 7">LB2P30</strain>
    </source>
</reference>
<protein>
    <submittedName>
        <fullName evidence="6">Macrolide ABC transporter ATP-binding protein</fullName>
    </submittedName>
</protein>
<name>A0A2U1K063_9FLAO</name>
<dbReference type="Gene3D" id="3.40.50.300">
    <property type="entry name" value="P-loop containing nucleotide triphosphate hydrolases"/>
    <property type="match status" value="1"/>
</dbReference>
<keyword evidence="7" id="KW-1185">Reference proteome</keyword>
<dbReference type="EMBL" id="QCZH01000002">
    <property type="protein sequence ID" value="PWA10782.1"/>
    <property type="molecule type" value="Genomic_DNA"/>
</dbReference>
<comment type="caution">
    <text evidence="6">The sequence shown here is derived from an EMBL/GenBank/DDBJ whole genome shotgun (WGS) entry which is preliminary data.</text>
</comment>
<dbReference type="PANTHER" id="PTHR24220:SF86">
    <property type="entry name" value="ABC TRANSPORTER ABCH.1"/>
    <property type="match status" value="1"/>
</dbReference>
<dbReference type="Proteomes" id="UP000245618">
    <property type="component" value="Unassembled WGS sequence"/>
</dbReference>
<dbReference type="GO" id="GO:0005524">
    <property type="term" value="F:ATP binding"/>
    <property type="evidence" value="ECO:0007669"/>
    <property type="project" value="UniProtKB-KW"/>
</dbReference>
<dbReference type="PROSITE" id="PS50893">
    <property type="entry name" value="ABC_TRANSPORTER_2"/>
    <property type="match status" value="1"/>
</dbReference>
<dbReference type="InterPro" id="IPR017911">
    <property type="entry name" value="MacB-like_ATP-bd"/>
</dbReference>
<dbReference type="SUPFAM" id="SSF52540">
    <property type="entry name" value="P-loop containing nucleoside triphosphate hydrolases"/>
    <property type="match status" value="1"/>
</dbReference>
<keyword evidence="1" id="KW-0813">Transport</keyword>
<dbReference type="AlphaFoldDB" id="A0A2U1K063"/>
<accession>A0A2U1K063</accession>
<dbReference type="GO" id="GO:0098796">
    <property type="term" value="C:membrane protein complex"/>
    <property type="evidence" value="ECO:0007669"/>
    <property type="project" value="UniProtKB-ARBA"/>
</dbReference>
<dbReference type="CDD" id="cd03255">
    <property type="entry name" value="ABC_MJ0796_LolCDE_FtsE"/>
    <property type="match status" value="1"/>
</dbReference>
<dbReference type="OrthoDB" id="9802264at2"/>
<evidence type="ECO:0000313" key="6">
    <source>
        <dbReference type="EMBL" id="PWA10782.1"/>
    </source>
</evidence>
<dbReference type="RefSeq" id="WP_116760400.1">
    <property type="nucleotide sequence ID" value="NZ_QCZH01000002.1"/>
</dbReference>
<proteinExistence type="inferred from homology"/>
<keyword evidence="3 6" id="KW-0067">ATP-binding</keyword>
<dbReference type="InterPro" id="IPR027417">
    <property type="entry name" value="P-loop_NTPase"/>
</dbReference>
<evidence type="ECO:0000256" key="2">
    <source>
        <dbReference type="ARBA" id="ARBA00022741"/>
    </source>
</evidence>
<feature type="domain" description="ABC transporter" evidence="5">
    <location>
        <begin position="6"/>
        <end position="244"/>
    </location>
</feature>
<evidence type="ECO:0000256" key="1">
    <source>
        <dbReference type="ARBA" id="ARBA00022448"/>
    </source>
</evidence>
<dbReference type="GO" id="GO:0005886">
    <property type="term" value="C:plasma membrane"/>
    <property type="evidence" value="ECO:0007669"/>
    <property type="project" value="TreeGrafter"/>
</dbReference>
<evidence type="ECO:0000256" key="3">
    <source>
        <dbReference type="ARBA" id="ARBA00022840"/>
    </source>
</evidence>
<dbReference type="InterPro" id="IPR003593">
    <property type="entry name" value="AAA+_ATPase"/>
</dbReference>
<evidence type="ECO:0000259" key="5">
    <source>
        <dbReference type="PROSITE" id="PS50893"/>
    </source>
</evidence>
<evidence type="ECO:0000313" key="7">
    <source>
        <dbReference type="Proteomes" id="UP000245618"/>
    </source>
</evidence>
<organism evidence="6 7">
    <name type="scientific">Flavobacterium laiguense</name>
    <dbReference type="NCBI Taxonomy" id="2169409"/>
    <lineage>
        <taxon>Bacteria</taxon>
        <taxon>Pseudomonadati</taxon>
        <taxon>Bacteroidota</taxon>
        <taxon>Flavobacteriia</taxon>
        <taxon>Flavobacteriales</taxon>
        <taxon>Flavobacteriaceae</taxon>
        <taxon>Flavobacterium</taxon>
    </lineage>
</organism>
<gene>
    <name evidence="6" type="ORF">DB891_02845</name>
</gene>
<dbReference type="GO" id="GO:0022857">
    <property type="term" value="F:transmembrane transporter activity"/>
    <property type="evidence" value="ECO:0007669"/>
    <property type="project" value="TreeGrafter"/>
</dbReference>
<dbReference type="Pfam" id="PF00005">
    <property type="entry name" value="ABC_tran"/>
    <property type="match status" value="1"/>
</dbReference>
<dbReference type="PANTHER" id="PTHR24220">
    <property type="entry name" value="IMPORT ATP-BINDING PROTEIN"/>
    <property type="match status" value="1"/>
</dbReference>
<dbReference type="PROSITE" id="PS00211">
    <property type="entry name" value="ABC_TRANSPORTER_1"/>
    <property type="match status" value="1"/>
</dbReference>
<keyword evidence="2" id="KW-0547">Nucleotide-binding</keyword>
<comment type="similarity">
    <text evidence="4">Belongs to the ABC transporter superfamily. Macrolide exporter (TC 3.A.1.122) family.</text>
</comment>
<sequence length="244" mass="26817">MKNPLIKITNIKRDFVLGNEIVYVLKGIDLEIKKGEYVALMGPSGSGKSTLMNLLGCLDTPTSGTYILNGKDVSHMKDDELAEIRNKEIGFVFQTFNLLPRTTALDNVALPMIYAGCSKAERNARASEVLNQVNLGDRMDHQPNQLSGGQRQRVAIARALVNRPSIILADEPTGNLDSKTSLEIMKLFGDIHANGNTVILVTHEEEIAAYAHRVIRLRDGIIESDTPNRLPTDSLIPMASDSIH</sequence>
<dbReference type="InterPro" id="IPR017871">
    <property type="entry name" value="ABC_transporter-like_CS"/>
</dbReference>
<dbReference type="SMART" id="SM00382">
    <property type="entry name" value="AAA"/>
    <property type="match status" value="1"/>
</dbReference>
<dbReference type="InterPro" id="IPR003439">
    <property type="entry name" value="ABC_transporter-like_ATP-bd"/>
</dbReference>
<dbReference type="GO" id="GO:0016887">
    <property type="term" value="F:ATP hydrolysis activity"/>
    <property type="evidence" value="ECO:0007669"/>
    <property type="project" value="InterPro"/>
</dbReference>
<evidence type="ECO:0000256" key="4">
    <source>
        <dbReference type="ARBA" id="ARBA00038388"/>
    </source>
</evidence>